<dbReference type="EMBL" id="JBBPFD010000003">
    <property type="protein sequence ID" value="KAK7933121.1"/>
    <property type="molecule type" value="Genomic_DNA"/>
</dbReference>
<keyword evidence="3" id="KW-1185">Reference proteome</keyword>
<dbReference type="AlphaFoldDB" id="A0AAW0PQX0"/>
<proteinExistence type="predicted"/>
<evidence type="ECO:0000313" key="2">
    <source>
        <dbReference type="EMBL" id="KAK7933121.1"/>
    </source>
</evidence>
<feature type="compositionally biased region" description="Basic and acidic residues" evidence="1">
    <location>
        <begin position="30"/>
        <end position="40"/>
    </location>
</feature>
<sequence length="126" mass="14568">MQDDAELDDEERAMVEDLRRVYFVYNSKSRQQDLSEAVKEQEEETQGEAFPVDKSPFLPIFVMKCARTLLRCYCLFKFRFYSVASVTRKLQLSTRSSAQSASCLEKSRKATANEESPALMMVRESN</sequence>
<accession>A0AAW0PQX0</accession>
<evidence type="ECO:0000313" key="3">
    <source>
        <dbReference type="Proteomes" id="UP001460270"/>
    </source>
</evidence>
<feature type="region of interest" description="Disordered" evidence="1">
    <location>
        <begin position="29"/>
        <end position="48"/>
    </location>
</feature>
<protein>
    <submittedName>
        <fullName evidence="2">Uncharacterized protein</fullName>
    </submittedName>
</protein>
<organism evidence="2 3">
    <name type="scientific">Mugilogobius chulae</name>
    <name type="common">yellowstripe goby</name>
    <dbReference type="NCBI Taxonomy" id="88201"/>
    <lineage>
        <taxon>Eukaryota</taxon>
        <taxon>Metazoa</taxon>
        <taxon>Chordata</taxon>
        <taxon>Craniata</taxon>
        <taxon>Vertebrata</taxon>
        <taxon>Euteleostomi</taxon>
        <taxon>Actinopterygii</taxon>
        <taxon>Neopterygii</taxon>
        <taxon>Teleostei</taxon>
        <taxon>Neoteleostei</taxon>
        <taxon>Acanthomorphata</taxon>
        <taxon>Gobiaria</taxon>
        <taxon>Gobiiformes</taxon>
        <taxon>Gobioidei</taxon>
        <taxon>Gobiidae</taxon>
        <taxon>Gobionellinae</taxon>
        <taxon>Mugilogobius</taxon>
    </lineage>
</organism>
<comment type="caution">
    <text evidence="2">The sequence shown here is derived from an EMBL/GenBank/DDBJ whole genome shotgun (WGS) entry which is preliminary data.</text>
</comment>
<reference evidence="3" key="1">
    <citation type="submission" date="2024-04" db="EMBL/GenBank/DDBJ databases">
        <title>Salinicola lusitanus LLJ914,a marine bacterium isolated from the Okinawa Trough.</title>
        <authorList>
            <person name="Li J."/>
        </authorList>
    </citation>
    <scope>NUCLEOTIDE SEQUENCE [LARGE SCALE GENOMIC DNA]</scope>
</reference>
<evidence type="ECO:0000256" key="1">
    <source>
        <dbReference type="SAM" id="MobiDB-lite"/>
    </source>
</evidence>
<feature type="region of interest" description="Disordered" evidence="1">
    <location>
        <begin position="95"/>
        <end position="126"/>
    </location>
</feature>
<dbReference type="Proteomes" id="UP001460270">
    <property type="component" value="Unassembled WGS sequence"/>
</dbReference>
<name>A0AAW0PQX0_9GOBI</name>
<gene>
    <name evidence="2" type="ORF">WMY93_004017</name>
</gene>